<dbReference type="EMBL" id="LTDL01000037">
    <property type="protein sequence ID" value="OAG30119.1"/>
    <property type="molecule type" value="Genomic_DNA"/>
</dbReference>
<evidence type="ECO:0000256" key="1">
    <source>
        <dbReference type="ARBA" id="ARBA00004141"/>
    </source>
</evidence>
<keyword evidence="5 6" id="KW-0472">Membrane</keyword>
<organism evidence="7 8">
    <name type="scientific">Nematocida displodere</name>
    <dbReference type="NCBI Taxonomy" id="1805483"/>
    <lineage>
        <taxon>Eukaryota</taxon>
        <taxon>Fungi</taxon>
        <taxon>Fungi incertae sedis</taxon>
        <taxon>Microsporidia</taxon>
        <taxon>Nematocida</taxon>
    </lineage>
</organism>
<comment type="caution">
    <text evidence="7">The sequence shown here is derived from an EMBL/GenBank/DDBJ whole genome shotgun (WGS) entry which is preliminary data.</text>
</comment>
<dbReference type="RefSeq" id="XP_067544594.1">
    <property type="nucleotide sequence ID" value="XM_067689120.1"/>
</dbReference>
<comment type="similarity">
    <text evidence="2">Belongs to the SVP26 family.</text>
</comment>
<evidence type="ECO:0000313" key="8">
    <source>
        <dbReference type="Proteomes" id="UP000185944"/>
    </source>
</evidence>
<sequence>MLLLFLLKTVLLGLAILGGSIGFVASLYKAIHFIEEYPSRAKEKITLLIYGVCLMHTLLFLRGFSLVAIAFSLVSQLLFFNLLDSYPQIETAGAGFICAVIMAFLNHMYFLNSMLKQKTGIFEIFFYFFVIVWAVPFTFFLSLTANDETLGIPGGRKPMKRTFAGRVMDRLLSRDKVWEDR</sequence>
<keyword evidence="3 6" id="KW-0812">Transmembrane</keyword>
<feature type="transmembrane region" description="Helical" evidence="6">
    <location>
        <begin position="124"/>
        <end position="143"/>
    </location>
</feature>
<feature type="transmembrane region" description="Helical" evidence="6">
    <location>
        <begin position="48"/>
        <end position="74"/>
    </location>
</feature>
<name>A0A177EGK0_9MICR</name>
<dbReference type="InterPro" id="IPR007277">
    <property type="entry name" value="Svp26/Tex261"/>
</dbReference>
<evidence type="ECO:0000256" key="5">
    <source>
        <dbReference type="ARBA" id="ARBA00023136"/>
    </source>
</evidence>
<dbReference type="GO" id="GO:0000139">
    <property type="term" value="C:Golgi membrane"/>
    <property type="evidence" value="ECO:0007669"/>
    <property type="project" value="TreeGrafter"/>
</dbReference>
<dbReference type="GeneID" id="93648052"/>
<dbReference type="GO" id="GO:0030134">
    <property type="term" value="C:COPII-coated ER to Golgi transport vesicle"/>
    <property type="evidence" value="ECO:0007669"/>
    <property type="project" value="TreeGrafter"/>
</dbReference>
<keyword evidence="4 6" id="KW-1133">Transmembrane helix</keyword>
<feature type="transmembrane region" description="Helical" evidence="6">
    <location>
        <begin position="6"/>
        <end position="28"/>
    </location>
</feature>
<comment type="subcellular location">
    <subcellularLocation>
        <location evidence="1">Membrane</location>
        <topology evidence="1">Multi-pass membrane protein</topology>
    </subcellularLocation>
</comment>
<dbReference type="AlphaFoldDB" id="A0A177EGK0"/>
<dbReference type="GO" id="GO:0005789">
    <property type="term" value="C:endoplasmic reticulum membrane"/>
    <property type="evidence" value="ECO:0007669"/>
    <property type="project" value="TreeGrafter"/>
</dbReference>
<feature type="transmembrane region" description="Helical" evidence="6">
    <location>
        <begin position="94"/>
        <end position="112"/>
    </location>
</feature>
<evidence type="ECO:0000256" key="3">
    <source>
        <dbReference type="ARBA" id="ARBA00022692"/>
    </source>
</evidence>
<reference evidence="7 8" key="1">
    <citation type="submission" date="2016-02" db="EMBL/GenBank/DDBJ databases">
        <title>Discovery of a natural microsporidian pathogen with a broad tissue tropism in Caenorhabditis elegans.</title>
        <authorList>
            <person name="Luallen R.J."/>
            <person name="Reinke A.W."/>
            <person name="Tong L."/>
            <person name="Botts M.R."/>
            <person name="Felix M.-A."/>
            <person name="Troemel E.R."/>
        </authorList>
    </citation>
    <scope>NUCLEOTIDE SEQUENCE [LARGE SCALE GENOMIC DNA]</scope>
    <source>
        <strain evidence="7 8">JUm2807</strain>
    </source>
</reference>
<dbReference type="GO" id="GO:0006888">
    <property type="term" value="P:endoplasmic reticulum to Golgi vesicle-mediated transport"/>
    <property type="evidence" value="ECO:0007669"/>
    <property type="project" value="InterPro"/>
</dbReference>
<proteinExistence type="inferred from homology"/>
<evidence type="ECO:0008006" key="9">
    <source>
        <dbReference type="Google" id="ProtNLM"/>
    </source>
</evidence>
<accession>A0A177EGK0</accession>
<evidence type="ECO:0000256" key="6">
    <source>
        <dbReference type="SAM" id="Phobius"/>
    </source>
</evidence>
<dbReference type="Proteomes" id="UP000185944">
    <property type="component" value="Unassembled WGS sequence"/>
</dbReference>
<dbReference type="PANTHER" id="PTHR13144">
    <property type="entry name" value="TEX261 PROTEIN"/>
    <property type="match status" value="1"/>
</dbReference>
<evidence type="ECO:0000256" key="4">
    <source>
        <dbReference type="ARBA" id="ARBA00022989"/>
    </source>
</evidence>
<dbReference type="VEuPathDB" id="MicrosporidiaDB:NEDG_01702"/>
<evidence type="ECO:0000313" key="7">
    <source>
        <dbReference type="EMBL" id="OAG30119.1"/>
    </source>
</evidence>
<dbReference type="GO" id="GO:0097020">
    <property type="term" value="F:COPII receptor activity"/>
    <property type="evidence" value="ECO:0007669"/>
    <property type="project" value="InterPro"/>
</dbReference>
<evidence type="ECO:0000256" key="2">
    <source>
        <dbReference type="ARBA" id="ARBA00008096"/>
    </source>
</evidence>
<protein>
    <recommendedName>
        <fullName evidence="9">Protein TEX261</fullName>
    </recommendedName>
</protein>
<keyword evidence="8" id="KW-1185">Reference proteome</keyword>
<gene>
    <name evidence="7" type="ORF">NEDG_01702</name>
</gene>
<dbReference type="OrthoDB" id="28257at2759"/>
<dbReference type="PANTHER" id="PTHR13144:SF0">
    <property type="entry name" value="PROTEIN TEX261"/>
    <property type="match status" value="1"/>
</dbReference>
<dbReference type="Pfam" id="PF04148">
    <property type="entry name" value="Erv26"/>
    <property type="match status" value="1"/>
</dbReference>